<sequence>MIAAPFNRAFLGECICPTLSMKHPELLNLLIRSIDAHDGVILGSTIIRYLLNCPYGWLANDLDVLLRDRESYNNFVASLQEGVESCNTNVCVRNVHYTFNTLIDTSDGADTLITFSDSTTNLKLRVHAIFLKSGGTPELTSIHTDTYIKELFNQFFIFDFTRSVYYRSKIYSRLGAVRYVEVRVSEIDNDQERHRVIDKYVRRGITINIVPDEPKKIEAVPAVVPLDLQEAKRHYQKLGLVVLPLVTTDANQAGKAPACTGWNRKDREYDFDASRYDNIGILCGRESGIVCIDVDQKDDGMLYFHRMVSRYGLPKCPTQVTPNSGRHYIFKYDHSRMASMKAKIKAAKIGHRRIGIDMWIQKCQFVVEPSVNQLNKKSYQWTTPITDYASIPELPEWIYDLYFSDSITEDGEIIAGMRSLDNNSDTSSTDSLRSGATTVNTESSDDLVKKPSDVVKSGSSDSTWIITIVLTVAVVMMLAALLLIWIVGLVVVICLPAHLRGRAQRFLTHVAAEARHGSVFDFFER</sequence>
<dbReference type="SMART" id="SM00943">
    <property type="entry name" value="Prim-Pol"/>
    <property type="match status" value="1"/>
</dbReference>
<feature type="compositionally biased region" description="Low complexity" evidence="2">
    <location>
        <begin position="418"/>
        <end position="434"/>
    </location>
</feature>
<evidence type="ECO:0000313" key="5">
    <source>
        <dbReference type="EMBL" id="KAG7381873.1"/>
    </source>
</evidence>
<comment type="caution">
    <text evidence="5">The sequence shown here is derived from an EMBL/GenBank/DDBJ whole genome shotgun (WGS) entry which is preliminary data.</text>
</comment>
<dbReference type="InterPro" id="IPR015330">
    <property type="entry name" value="DNA_primase/pol_bifunc_N"/>
</dbReference>
<dbReference type="PANTHER" id="PTHR35372">
    <property type="entry name" value="ATP BINDING PROTEIN-RELATED"/>
    <property type="match status" value="1"/>
</dbReference>
<dbReference type="InterPro" id="IPR051620">
    <property type="entry name" value="ORF904-like_C"/>
</dbReference>
<evidence type="ECO:0000313" key="6">
    <source>
        <dbReference type="Proteomes" id="UP000693981"/>
    </source>
</evidence>
<evidence type="ECO:0000259" key="4">
    <source>
        <dbReference type="SMART" id="SM00943"/>
    </source>
</evidence>
<dbReference type="GO" id="GO:0016787">
    <property type="term" value="F:hydrolase activity"/>
    <property type="evidence" value="ECO:0007669"/>
    <property type="project" value="UniProtKB-KW"/>
</dbReference>
<organism evidence="5 6">
    <name type="scientific">Phytophthora boehmeriae</name>
    <dbReference type="NCBI Taxonomy" id="109152"/>
    <lineage>
        <taxon>Eukaryota</taxon>
        <taxon>Sar</taxon>
        <taxon>Stramenopiles</taxon>
        <taxon>Oomycota</taxon>
        <taxon>Peronosporomycetes</taxon>
        <taxon>Peronosporales</taxon>
        <taxon>Peronosporaceae</taxon>
        <taxon>Phytophthora</taxon>
    </lineage>
</organism>
<evidence type="ECO:0000256" key="3">
    <source>
        <dbReference type="SAM" id="Phobius"/>
    </source>
</evidence>
<dbReference type="AlphaFoldDB" id="A0A8T1VP82"/>
<keyword evidence="6" id="KW-1185">Reference proteome</keyword>
<dbReference type="EMBL" id="JAGDFL010000751">
    <property type="protein sequence ID" value="KAG7381873.1"/>
    <property type="molecule type" value="Genomic_DNA"/>
</dbReference>
<dbReference type="CDD" id="cd04859">
    <property type="entry name" value="Prim_Pol"/>
    <property type="match status" value="1"/>
</dbReference>
<evidence type="ECO:0000256" key="1">
    <source>
        <dbReference type="ARBA" id="ARBA00022801"/>
    </source>
</evidence>
<name>A0A8T1VP82_9STRA</name>
<dbReference type="Pfam" id="PF09250">
    <property type="entry name" value="Prim-Pol"/>
    <property type="match status" value="1"/>
</dbReference>
<keyword evidence="3" id="KW-0812">Transmembrane</keyword>
<accession>A0A8T1VP82</accession>
<feature type="region of interest" description="Disordered" evidence="2">
    <location>
        <begin position="418"/>
        <end position="444"/>
    </location>
</feature>
<dbReference type="PANTHER" id="PTHR35372:SF2">
    <property type="entry name" value="SF3 HELICASE DOMAIN-CONTAINING PROTEIN"/>
    <property type="match status" value="1"/>
</dbReference>
<keyword evidence="1" id="KW-0378">Hydrolase</keyword>
<gene>
    <name evidence="5" type="ORF">PHYBOEH_010727</name>
</gene>
<reference evidence="5" key="1">
    <citation type="submission" date="2021-02" db="EMBL/GenBank/DDBJ databases">
        <authorList>
            <person name="Palmer J.M."/>
        </authorList>
    </citation>
    <scope>NUCLEOTIDE SEQUENCE</scope>
    <source>
        <strain evidence="5">SCRP23</strain>
    </source>
</reference>
<keyword evidence="3" id="KW-0472">Membrane</keyword>
<keyword evidence="3" id="KW-1133">Transmembrane helix</keyword>
<feature type="transmembrane region" description="Helical" evidence="3">
    <location>
        <begin position="464"/>
        <end position="495"/>
    </location>
</feature>
<protein>
    <recommendedName>
        <fullName evidence="4">DNA primase/polymerase bifunctional N-terminal domain-containing protein</fullName>
    </recommendedName>
</protein>
<proteinExistence type="predicted"/>
<feature type="domain" description="DNA primase/polymerase bifunctional N-terminal" evidence="4">
    <location>
        <begin position="232"/>
        <end position="398"/>
    </location>
</feature>
<dbReference type="Proteomes" id="UP000693981">
    <property type="component" value="Unassembled WGS sequence"/>
</dbReference>
<evidence type="ECO:0000256" key="2">
    <source>
        <dbReference type="SAM" id="MobiDB-lite"/>
    </source>
</evidence>